<protein>
    <submittedName>
        <fullName evidence="3">Reverse transcriptase domain-containing protein</fullName>
    </submittedName>
</protein>
<dbReference type="WBParaSite" id="SVE_0611400.1">
    <property type="protein sequence ID" value="SVE_0611400.1"/>
    <property type="gene ID" value="SVE_0611400"/>
</dbReference>
<organism evidence="2 3">
    <name type="scientific">Strongyloides venezuelensis</name>
    <name type="common">Threadworm</name>
    <dbReference type="NCBI Taxonomy" id="75913"/>
    <lineage>
        <taxon>Eukaryota</taxon>
        <taxon>Metazoa</taxon>
        <taxon>Ecdysozoa</taxon>
        <taxon>Nematoda</taxon>
        <taxon>Chromadorea</taxon>
        <taxon>Rhabditida</taxon>
        <taxon>Tylenchina</taxon>
        <taxon>Panagrolaimomorpha</taxon>
        <taxon>Strongyloidoidea</taxon>
        <taxon>Strongyloididae</taxon>
        <taxon>Strongyloides</taxon>
    </lineage>
</organism>
<sequence>MFLRNQQALFIKPKRNHLFPVYRKEYHPDGLVKMKLNKKASLPVVLLSHKEIGRLRNGKTVFAVTNLTPNSIRILKDTPICVAVEVQPDEIIKAEDEYISEEANWENGLPEPRRSKPLGNQELLKLVKGSNDIKNLIIKWKEVFYEYEHDPGRYNGHIEHRIRLLDGAKPVRNRLRKYKPKEEEAMIKILDDLEKNKQIAKSRSAWAFPVIMVPKKDGTMRKVVDYRGLNVLMEPETSVLPLIEDVLEKVAGCTHYTTIDLASGFFQIPLDKTSRALTEFITPKGLHEYTVASMGLTSSPTAFQ</sequence>
<name>A0A0K0FBA7_STRVS</name>
<dbReference type="PANTHER" id="PTHR24559:SF444">
    <property type="entry name" value="REVERSE TRANSCRIPTASE DOMAIN-CONTAINING PROTEIN"/>
    <property type="match status" value="1"/>
</dbReference>
<dbReference type="PROSITE" id="PS50878">
    <property type="entry name" value="RT_POL"/>
    <property type="match status" value="1"/>
</dbReference>
<dbReference type="InterPro" id="IPR000477">
    <property type="entry name" value="RT_dom"/>
</dbReference>
<dbReference type="InterPro" id="IPR053134">
    <property type="entry name" value="RNA-dir_DNA_polymerase"/>
</dbReference>
<dbReference type="CDD" id="cd01647">
    <property type="entry name" value="RT_LTR"/>
    <property type="match status" value="1"/>
</dbReference>
<feature type="domain" description="Reverse transcriptase" evidence="1">
    <location>
        <begin position="194"/>
        <end position="304"/>
    </location>
</feature>
<dbReference type="SUPFAM" id="SSF56672">
    <property type="entry name" value="DNA/RNA polymerases"/>
    <property type="match status" value="1"/>
</dbReference>
<evidence type="ECO:0000259" key="1">
    <source>
        <dbReference type="PROSITE" id="PS50878"/>
    </source>
</evidence>
<evidence type="ECO:0000313" key="2">
    <source>
        <dbReference type="Proteomes" id="UP000035680"/>
    </source>
</evidence>
<dbReference type="Pfam" id="PF00078">
    <property type="entry name" value="RVT_1"/>
    <property type="match status" value="1"/>
</dbReference>
<dbReference type="Gene3D" id="3.10.10.10">
    <property type="entry name" value="HIV Type 1 Reverse Transcriptase, subunit A, domain 1"/>
    <property type="match status" value="1"/>
</dbReference>
<dbReference type="PANTHER" id="PTHR24559">
    <property type="entry name" value="TRANSPOSON TY3-I GAG-POL POLYPROTEIN"/>
    <property type="match status" value="1"/>
</dbReference>
<proteinExistence type="predicted"/>
<dbReference type="Proteomes" id="UP000035680">
    <property type="component" value="Unassembled WGS sequence"/>
</dbReference>
<reference evidence="2" key="1">
    <citation type="submission" date="2014-07" db="EMBL/GenBank/DDBJ databases">
        <authorList>
            <person name="Martin A.A"/>
            <person name="De Silva N."/>
        </authorList>
    </citation>
    <scope>NUCLEOTIDE SEQUENCE</scope>
</reference>
<dbReference type="AlphaFoldDB" id="A0A0K0FBA7"/>
<accession>A0A0K0FBA7</accession>
<dbReference type="STRING" id="75913.A0A0K0FBA7"/>
<dbReference type="InterPro" id="IPR043502">
    <property type="entry name" value="DNA/RNA_pol_sf"/>
</dbReference>
<keyword evidence="2" id="KW-1185">Reference proteome</keyword>
<reference evidence="3" key="2">
    <citation type="submission" date="2015-08" db="UniProtKB">
        <authorList>
            <consortium name="WormBaseParasite"/>
        </authorList>
    </citation>
    <scope>IDENTIFICATION</scope>
</reference>
<evidence type="ECO:0000313" key="3">
    <source>
        <dbReference type="WBParaSite" id="SVE_0611400.1"/>
    </source>
</evidence>